<reference evidence="1 2" key="1">
    <citation type="submission" date="2015-07" db="EMBL/GenBank/DDBJ databases">
        <title>Comparative genomics of the Sigatoka disease complex on banana suggests a link between parallel evolutionary changes in Pseudocercospora fijiensis and Pseudocercospora eumusae and increased virulence on the banana host.</title>
        <authorList>
            <person name="Chang T.-C."/>
            <person name="Salvucci A."/>
            <person name="Crous P.W."/>
            <person name="Stergiopoulos I."/>
        </authorList>
    </citation>
    <scope>NUCLEOTIDE SEQUENCE [LARGE SCALE GENOMIC DNA]</scope>
    <source>
        <strain evidence="1 2">CBS 114824</strain>
    </source>
</reference>
<sequence>MTRHDRAIQSATHGQRFDGIFQELDEFRLIRDALELLGGINIAKHNSNYLDAIQLRFFAFHTSNGFVLFGIGLTRFLRADDSTSPRISFTFILSAMHTQIPALTITIKSSECLRDGKALFYFSGSSCS</sequence>
<organism evidence="1 2">
    <name type="scientific">Pseudocercospora eumusae</name>
    <dbReference type="NCBI Taxonomy" id="321146"/>
    <lineage>
        <taxon>Eukaryota</taxon>
        <taxon>Fungi</taxon>
        <taxon>Dikarya</taxon>
        <taxon>Ascomycota</taxon>
        <taxon>Pezizomycotina</taxon>
        <taxon>Dothideomycetes</taxon>
        <taxon>Dothideomycetidae</taxon>
        <taxon>Mycosphaerellales</taxon>
        <taxon>Mycosphaerellaceae</taxon>
        <taxon>Pseudocercospora</taxon>
    </lineage>
</organism>
<dbReference type="EMBL" id="LFZN01000069">
    <property type="protein sequence ID" value="KXT00648.1"/>
    <property type="molecule type" value="Genomic_DNA"/>
</dbReference>
<evidence type="ECO:0000313" key="2">
    <source>
        <dbReference type="Proteomes" id="UP000070133"/>
    </source>
</evidence>
<evidence type="ECO:0000313" key="1">
    <source>
        <dbReference type="EMBL" id="KXT00648.1"/>
    </source>
</evidence>
<accession>A0A139HDX7</accession>
<name>A0A139HDX7_9PEZI</name>
<comment type="caution">
    <text evidence="1">The sequence shown here is derived from an EMBL/GenBank/DDBJ whole genome shotgun (WGS) entry which is preliminary data.</text>
</comment>
<dbReference type="AlphaFoldDB" id="A0A139HDX7"/>
<gene>
    <name evidence="1" type="ORF">AC578_4024</name>
</gene>
<proteinExistence type="predicted"/>
<dbReference type="Proteomes" id="UP000070133">
    <property type="component" value="Unassembled WGS sequence"/>
</dbReference>
<keyword evidence="2" id="KW-1185">Reference proteome</keyword>
<protein>
    <submittedName>
        <fullName evidence="1">Uncharacterized protein</fullName>
    </submittedName>
</protein>